<keyword evidence="5 13" id="KW-0418">Kinase</keyword>
<dbReference type="GO" id="GO:0004674">
    <property type="term" value="F:protein serine/threonine kinase activity"/>
    <property type="evidence" value="ECO:0007669"/>
    <property type="project" value="UniProtKB-KW"/>
</dbReference>
<name>A0A1X2IXY4_9FUNG</name>
<evidence type="ECO:0000256" key="6">
    <source>
        <dbReference type="ARBA" id="ARBA00022840"/>
    </source>
</evidence>
<organism evidence="13 14">
    <name type="scientific">Absidia repens</name>
    <dbReference type="NCBI Taxonomy" id="90262"/>
    <lineage>
        <taxon>Eukaryota</taxon>
        <taxon>Fungi</taxon>
        <taxon>Fungi incertae sedis</taxon>
        <taxon>Mucoromycota</taxon>
        <taxon>Mucoromycotina</taxon>
        <taxon>Mucoromycetes</taxon>
        <taxon>Mucorales</taxon>
        <taxon>Cunninghamellaceae</taxon>
        <taxon>Absidia</taxon>
    </lineage>
</organism>
<keyword evidence="3" id="KW-0808">Transferase</keyword>
<evidence type="ECO:0000313" key="14">
    <source>
        <dbReference type="Proteomes" id="UP000193560"/>
    </source>
</evidence>
<dbReference type="GO" id="GO:0005829">
    <property type="term" value="C:cytosol"/>
    <property type="evidence" value="ECO:0007669"/>
    <property type="project" value="TreeGrafter"/>
</dbReference>
<evidence type="ECO:0000256" key="9">
    <source>
        <dbReference type="PROSITE-ProRule" id="PRU10141"/>
    </source>
</evidence>
<dbReference type="InterPro" id="IPR017441">
    <property type="entry name" value="Protein_kinase_ATP_BS"/>
</dbReference>
<keyword evidence="4 9" id="KW-0547">Nucleotide-binding</keyword>
<evidence type="ECO:0000259" key="12">
    <source>
        <dbReference type="PROSITE" id="PS50011"/>
    </source>
</evidence>
<sequence length="422" mass="47502">MPAPGRLTGLVDGLLHGENPFRIHWGDKKQHSDDSGGQSCLDPALQEERAAVDATLQRVPSNSSFAHKWGACQEVIGRGAFGVVRVAHKKDTSSPNSKEQLFAVKEFRKRSSESTKGYVKRLTSEFCIASTLHQTNVIETLDLLPLNDNSSLYCQVMGYCDGGDLFNLIYDCSYTGLEIAEANCFFKQLIRGVHYLHSMGIAHRDLKPENLLLTATGCLKISDFGSAECFSVVWEQPDSQGQPVIYKSHGLVGSEPYIAPEQFLQDEYDARRVDVWSCGVIYVAMRTGSHLWHVAKQGEDEAYDRYLKFRRLVEDERENARKERSLRRQQLQQQKLHSDVSSEGAASESSLSQLEREISILKAKQVIKKKAKEGGYDLLSDLDFESKKLIYKLLDPSGDKRILTTEILTKEWFANIKACQVE</sequence>
<dbReference type="GO" id="GO:0030003">
    <property type="term" value="P:intracellular monoatomic cation homeostasis"/>
    <property type="evidence" value="ECO:0007669"/>
    <property type="project" value="TreeGrafter"/>
</dbReference>
<comment type="caution">
    <text evidence="13">The sequence shown here is derived from an EMBL/GenBank/DDBJ whole genome shotgun (WGS) entry which is preliminary data.</text>
</comment>
<dbReference type="PROSITE" id="PS00107">
    <property type="entry name" value="PROTEIN_KINASE_ATP"/>
    <property type="match status" value="1"/>
</dbReference>
<dbReference type="SMART" id="SM00220">
    <property type="entry name" value="S_TKc"/>
    <property type="match status" value="1"/>
</dbReference>
<dbReference type="InterPro" id="IPR008271">
    <property type="entry name" value="Ser/Thr_kinase_AS"/>
</dbReference>
<dbReference type="InterPro" id="IPR011009">
    <property type="entry name" value="Kinase-like_dom_sf"/>
</dbReference>
<dbReference type="EMBL" id="MCGE01000002">
    <property type="protein sequence ID" value="ORZ24175.1"/>
    <property type="molecule type" value="Genomic_DNA"/>
</dbReference>
<comment type="catalytic activity">
    <reaction evidence="7">
        <text>L-threonyl-[protein] + ATP = O-phospho-L-threonyl-[protein] + ADP + H(+)</text>
        <dbReference type="Rhea" id="RHEA:46608"/>
        <dbReference type="Rhea" id="RHEA-COMP:11060"/>
        <dbReference type="Rhea" id="RHEA-COMP:11605"/>
        <dbReference type="ChEBI" id="CHEBI:15378"/>
        <dbReference type="ChEBI" id="CHEBI:30013"/>
        <dbReference type="ChEBI" id="CHEBI:30616"/>
        <dbReference type="ChEBI" id="CHEBI:61977"/>
        <dbReference type="ChEBI" id="CHEBI:456216"/>
        <dbReference type="EC" id="2.7.11.1"/>
    </reaction>
</comment>
<dbReference type="Gene3D" id="1.10.510.10">
    <property type="entry name" value="Transferase(Phosphotransferase) domain 1"/>
    <property type="match status" value="1"/>
</dbReference>
<comment type="similarity">
    <text evidence="10">Belongs to the protein kinase superfamily.</text>
</comment>
<dbReference type="STRING" id="90262.A0A1X2IXY4"/>
<accession>A0A1X2IXY4</accession>
<dbReference type="Pfam" id="PF00069">
    <property type="entry name" value="Pkinase"/>
    <property type="match status" value="1"/>
</dbReference>
<dbReference type="EC" id="2.7.11.1" evidence="1"/>
<dbReference type="SUPFAM" id="SSF56112">
    <property type="entry name" value="Protein kinase-like (PK-like)"/>
    <property type="match status" value="1"/>
</dbReference>
<keyword evidence="6 9" id="KW-0067">ATP-binding</keyword>
<protein>
    <recommendedName>
        <fullName evidence="1">non-specific serine/threonine protein kinase</fullName>
        <ecNumber evidence="1">2.7.11.1</ecNumber>
    </recommendedName>
</protein>
<evidence type="ECO:0000313" key="13">
    <source>
        <dbReference type="EMBL" id="ORZ24175.1"/>
    </source>
</evidence>
<reference evidence="13 14" key="1">
    <citation type="submission" date="2016-07" db="EMBL/GenBank/DDBJ databases">
        <title>Pervasive Adenine N6-methylation of Active Genes in Fungi.</title>
        <authorList>
            <consortium name="DOE Joint Genome Institute"/>
            <person name="Mondo S.J."/>
            <person name="Dannebaum R.O."/>
            <person name="Kuo R.C."/>
            <person name="Labutti K."/>
            <person name="Haridas S."/>
            <person name="Kuo A."/>
            <person name="Salamov A."/>
            <person name="Ahrendt S.R."/>
            <person name="Lipzen A."/>
            <person name="Sullivan W."/>
            <person name="Andreopoulos W.B."/>
            <person name="Clum A."/>
            <person name="Lindquist E."/>
            <person name="Daum C."/>
            <person name="Ramamoorthy G.K."/>
            <person name="Gryganskyi A."/>
            <person name="Culley D."/>
            <person name="Magnuson J.K."/>
            <person name="James T.Y."/>
            <person name="O'Malley M.A."/>
            <person name="Stajich J.E."/>
            <person name="Spatafora J.W."/>
            <person name="Visel A."/>
            <person name="Grigoriev I.V."/>
        </authorList>
    </citation>
    <scope>NUCLEOTIDE SEQUENCE [LARGE SCALE GENOMIC DNA]</scope>
    <source>
        <strain evidence="13 14">NRRL 1336</strain>
    </source>
</reference>
<dbReference type="PROSITE" id="PS50011">
    <property type="entry name" value="PROTEIN_KINASE_DOM"/>
    <property type="match status" value="1"/>
</dbReference>
<evidence type="ECO:0000256" key="11">
    <source>
        <dbReference type="SAM" id="MobiDB-lite"/>
    </source>
</evidence>
<evidence type="ECO:0000256" key="10">
    <source>
        <dbReference type="RuleBase" id="RU000304"/>
    </source>
</evidence>
<dbReference type="Proteomes" id="UP000193560">
    <property type="component" value="Unassembled WGS sequence"/>
</dbReference>
<dbReference type="AlphaFoldDB" id="A0A1X2IXY4"/>
<proteinExistence type="inferred from homology"/>
<dbReference type="GO" id="GO:0005524">
    <property type="term" value="F:ATP binding"/>
    <property type="evidence" value="ECO:0007669"/>
    <property type="project" value="UniProtKB-UniRule"/>
</dbReference>
<evidence type="ECO:0000256" key="5">
    <source>
        <dbReference type="ARBA" id="ARBA00022777"/>
    </source>
</evidence>
<dbReference type="OrthoDB" id="6513151at2759"/>
<evidence type="ECO:0000256" key="1">
    <source>
        <dbReference type="ARBA" id="ARBA00012513"/>
    </source>
</evidence>
<dbReference type="PANTHER" id="PTHR24343">
    <property type="entry name" value="SERINE/THREONINE KINASE"/>
    <property type="match status" value="1"/>
</dbReference>
<evidence type="ECO:0000256" key="8">
    <source>
        <dbReference type="ARBA" id="ARBA00048679"/>
    </source>
</evidence>
<dbReference type="PANTHER" id="PTHR24343:SF558">
    <property type="entry name" value="PROTEIN KINASE DOMAIN-CONTAINING PROTEIN"/>
    <property type="match status" value="1"/>
</dbReference>
<keyword evidence="14" id="KW-1185">Reference proteome</keyword>
<keyword evidence="2 10" id="KW-0723">Serine/threonine-protein kinase</keyword>
<dbReference type="InterPro" id="IPR000719">
    <property type="entry name" value="Prot_kinase_dom"/>
</dbReference>
<evidence type="ECO:0000256" key="3">
    <source>
        <dbReference type="ARBA" id="ARBA00022679"/>
    </source>
</evidence>
<evidence type="ECO:0000256" key="7">
    <source>
        <dbReference type="ARBA" id="ARBA00047899"/>
    </source>
</evidence>
<feature type="compositionally biased region" description="Low complexity" evidence="11">
    <location>
        <begin position="328"/>
        <end position="348"/>
    </location>
</feature>
<evidence type="ECO:0000256" key="2">
    <source>
        <dbReference type="ARBA" id="ARBA00022527"/>
    </source>
</evidence>
<feature type="region of interest" description="Disordered" evidence="11">
    <location>
        <begin position="322"/>
        <end position="348"/>
    </location>
</feature>
<gene>
    <name evidence="13" type="ORF">BCR42DRAFT_316674</name>
</gene>
<dbReference type="PROSITE" id="PS00108">
    <property type="entry name" value="PROTEIN_KINASE_ST"/>
    <property type="match status" value="1"/>
</dbReference>
<comment type="catalytic activity">
    <reaction evidence="8">
        <text>L-seryl-[protein] + ATP = O-phospho-L-seryl-[protein] + ADP + H(+)</text>
        <dbReference type="Rhea" id="RHEA:17989"/>
        <dbReference type="Rhea" id="RHEA-COMP:9863"/>
        <dbReference type="Rhea" id="RHEA-COMP:11604"/>
        <dbReference type="ChEBI" id="CHEBI:15378"/>
        <dbReference type="ChEBI" id="CHEBI:29999"/>
        <dbReference type="ChEBI" id="CHEBI:30616"/>
        <dbReference type="ChEBI" id="CHEBI:83421"/>
        <dbReference type="ChEBI" id="CHEBI:456216"/>
        <dbReference type="EC" id="2.7.11.1"/>
    </reaction>
</comment>
<dbReference type="Gene3D" id="3.30.200.20">
    <property type="entry name" value="Phosphorylase Kinase, domain 1"/>
    <property type="match status" value="1"/>
</dbReference>
<feature type="domain" description="Protein kinase" evidence="12">
    <location>
        <begin position="70"/>
        <end position="413"/>
    </location>
</feature>
<evidence type="ECO:0000256" key="4">
    <source>
        <dbReference type="ARBA" id="ARBA00022741"/>
    </source>
</evidence>
<feature type="binding site" evidence="9">
    <location>
        <position position="105"/>
    </location>
    <ligand>
        <name>ATP</name>
        <dbReference type="ChEBI" id="CHEBI:30616"/>
    </ligand>
</feature>